<proteinExistence type="predicted"/>
<evidence type="ECO:0000313" key="1">
    <source>
        <dbReference type="EMBL" id="KAG7573361.1"/>
    </source>
</evidence>
<comment type="caution">
    <text evidence="1">The sequence shown here is derived from an EMBL/GenBank/DDBJ whole genome shotgun (WGS) entry which is preliminary data.</text>
</comment>
<name>A0A8T2AIM5_ARASU</name>
<dbReference type="OrthoDB" id="18797at2759"/>
<organism evidence="1 2">
    <name type="scientific">Arabidopsis suecica</name>
    <name type="common">Swedish thale-cress</name>
    <name type="synonym">Cardaminopsis suecica</name>
    <dbReference type="NCBI Taxonomy" id="45249"/>
    <lineage>
        <taxon>Eukaryota</taxon>
        <taxon>Viridiplantae</taxon>
        <taxon>Streptophyta</taxon>
        <taxon>Embryophyta</taxon>
        <taxon>Tracheophyta</taxon>
        <taxon>Spermatophyta</taxon>
        <taxon>Magnoliopsida</taxon>
        <taxon>eudicotyledons</taxon>
        <taxon>Gunneridae</taxon>
        <taxon>Pentapetalae</taxon>
        <taxon>rosids</taxon>
        <taxon>malvids</taxon>
        <taxon>Brassicales</taxon>
        <taxon>Brassicaceae</taxon>
        <taxon>Camelineae</taxon>
        <taxon>Arabidopsis</taxon>
    </lineage>
</organism>
<evidence type="ECO:0000313" key="2">
    <source>
        <dbReference type="Proteomes" id="UP000694251"/>
    </source>
</evidence>
<dbReference type="Proteomes" id="UP000694251">
    <property type="component" value="Chromosome 9"/>
</dbReference>
<protein>
    <submittedName>
        <fullName evidence="1">Uncharacterized protein</fullName>
    </submittedName>
</protein>
<accession>A0A8T2AIM5</accession>
<sequence length="111" mass="12699">MRSIIFNITATNSHQPTKYQSGAIVLSAPATSVYKFLKCPIYIKSMYPPIHQIKADKDSIEALVQPLENADRIFQEIVSYQKQIEDLEYKLDFRGLTVKTMEEIQSELSSL</sequence>
<dbReference type="AlphaFoldDB" id="A0A8T2AIM5"/>
<dbReference type="EMBL" id="JAEFBJ010000009">
    <property type="protein sequence ID" value="KAG7573361.1"/>
    <property type="molecule type" value="Genomic_DNA"/>
</dbReference>
<reference evidence="1 2" key="1">
    <citation type="submission" date="2020-12" db="EMBL/GenBank/DDBJ databases">
        <title>Concerted genomic and epigenomic changes stabilize Arabidopsis allopolyploids.</title>
        <authorList>
            <person name="Chen Z."/>
        </authorList>
    </citation>
    <scope>NUCLEOTIDE SEQUENCE [LARGE SCALE GENOMIC DNA]</scope>
    <source>
        <strain evidence="1">As9502</strain>
        <tissue evidence="1">Leaf</tissue>
    </source>
</reference>
<keyword evidence="2" id="KW-1185">Reference proteome</keyword>
<gene>
    <name evidence="1" type="ORF">ISN44_As09g016510</name>
</gene>